<keyword evidence="2" id="KW-0472">Membrane</keyword>
<dbReference type="Proteomes" id="UP000289257">
    <property type="component" value="Unassembled WGS sequence"/>
</dbReference>
<protein>
    <submittedName>
        <fullName evidence="3">Uncharacterized protein</fullName>
    </submittedName>
</protein>
<organism evidence="3 4">
    <name type="scientific">Candidatus Microsaccharimonas sossegonensis</name>
    <dbReference type="NCBI Taxonomy" id="2506948"/>
    <lineage>
        <taxon>Bacteria</taxon>
        <taxon>Candidatus Saccharimonadota</taxon>
        <taxon>Candidatus Saccharimonadia</taxon>
        <taxon>Candidatus Saccharimonadales</taxon>
        <taxon>Candidatus Saccharimonadaceae</taxon>
        <taxon>Candidatus Microsaccharimonas</taxon>
    </lineage>
</organism>
<gene>
    <name evidence="3" type="ORF">EOT05_01925</name>
</gene>
<feature type="compositionally biased region" description="Polar residues" evidence="1">
    <location>
        <begin position="1"/>
        <end position="15"/>
    </location>
</feature>
<sequence>MSAERQTQGPENTVETPKVSAEHYEKSEKNNEAKNERLESGEKAAEKARVEALETAISIEKGSAEKKTRSNDTPPPRRRGGISKKEKNASYKKHMKQLQAELPPAQRAFSKFIHAPIVEKASEIIGGTVARPNAVLSGAVVAFVLVLAVYLIAKYFGYVLSGFETIGAFIIGWVIGILYDYFKVLVTGKK</sequence>
<feature type="transmembrane region" description="Helical" evidence="2">
    <location>
        <begin position="134"/>
        <end position="153"/>
    </location>
</feature>
<name>A0A4Q0AHC3_9BACT</name>
<keyword evidence="2" id="KW-1133">Transmembrane helix</keyword>
<evidence type="ECO:0000313" key="3">
    <source>
        <dbReference type="EMBL" id="RWZ78493.1"/>
    </source>
</evidence>
<dbReference type="AlphaFoldDB" id="A0A4Q0AHC3"/>
<keyword evidence="4" id="KW-1185">Reference proteome</keyword>
<reference evidence="3" key="1">
    <citation type="submission" date="2019-01" db="EMBL/GenBank/DDBJ databases">
        <title>Genomic signatures and co-occurrence patterns of the ultra-small Saccharimodia (Patescibacteria phylum) suggest a symbiotic lifestyle.</title>
        <authorList>
            <person name="Lemos L."/>
            <person name="Medeiros J."/>
            <person name="Andreote F."/>
            <person name="Fernandes G."/>
            <person name="Varani A."/>
            <person name="Oliveira G."/>
            <person name="Pylro V."/>
        </authorList>
    </citation>
    <scope>NUCLEOTIDE SEQUENCE [LARGE SCALE GENOMIC DNA]</scope>
    <source>
        <strain evidence="3">AMD02</strain>
    </source>
</reference>
<feature type="transmembrane region" description="Helical" evidence="2">
    <location>
        <begin position="159"/>
        <end position="182"/>
    </location>
</feature>
<dbReference type="EMBL" id="SCKX01000001">
    <property type="protein sequence ID" value="RWZ78493.1"/>
    <property type="molecule type" value="Genomic_DNA"/>
</dbReference>
<accession>A0A4Q0AHC3</accession>
<evidence type="ECO:0000256" key="1">
    <source>
        <dbReference type="SAM" id="MobiDB-lite"/>
    </source>
</evidence>
<evidence type="ECO:0000313" key="4">
    <source>
        <dbReference type="Proteomes" id="UP000289257"/>
    </source>
</evidence>
<keyword evidence="2" id="KW-0812">Transmembrane</keyword>
<comment type="caution">
    <text evidence="3">The sequence shown here is derived from an EMBL/GenBank/DDBJ whole genome shotgun (WGS) entry which is preliminary data.</text>
</comment>
<feature type="compositionally biased region" description="Basic and acidic residues" evidence="1">
    <location>
        <begin position="20"/>
        <end position="52"/>
    </location>
</feature>
<feature type="region of interest" description="Disordered" evidence="1">
    <location>
        <begin position="1"/>
        <end position="89"/>
    </location>
</feature>
<evidence type="ECO:0000256" key="2">
    <source>
        <dbReference type="SAM" id="Phobius"/>
    </source>
</evidence>
<proteinExistence type="predicted"/>